<dbReference type="Gene3D" id="3.30.1330.50">
    <property type="entry name" value="2-C-methyl-D-erythritol 2,4-cyclodiphosphate synthase"/>
    <property type="match status" value="1"/>
</dbReference>
<comment type="subunit">
    <text evidence="7">Homotrimer.</text>
</comment>
<comment type="similarity">
    <text evidence="7 8">Belongs to the IspF family.</text>
</comment>
<feature type="site" description="Transition state stabilizer" evidence="7">
    <location>
        <position position="131"/>
    </location>
</feature>
<feature type="binding site" evidence="7">
    <location>
        <position position="9"/>
    </location>
    <ligand>
        <name>a divalent metal cation</name>
        <dbReference type="ChEBI" id="CHEBI:60240"/>
    </ligand>
</feature>
<comment type="catalytic activity">
    <reaction evidence="1 7 8">
        <text>4-CDP-2-C-methyl-D-erythritol 2-phosphate = 2-C-methyl-D-erythritol 2,4-cyclic diphosphate + CMP</text>
        <dbReference type="Rhea" id="RHEA:23864"/>
        <dbReference type="ChEBI" id="CHEBI:57919"/>
        <dbReference type="ChEBI" id="CHEBI:58483"/>
        <dbReference type="ChEBI" id="CHEBI:60377"/>
        <dbReference type="EC" id="4.6.1.12"/>
    </reaction>
</comment>
<evidence type="ECO:0000256" key="6">
    <source>
        <dbReference type="ARBA" id="ARBA00023239"/>
    </source>
</evidence>
<dbReference type="EC" id="4.6.1.12" evidence="3 7"/>
<feature type="binding site" evidence="7">
    <location>
        <begin position="57"/>
        <end position="59"/>
    </location>
    <ligand>
        <name>4-CDP-2-C-methyl-D-erythritol 2-phosphate</name>
        <dbReference type="ChEBI" id="CHEBI:57919"/>
    </ligand>
</feature>
<evidence type="ECO:0000256" key="8">
    <source>
        <dbReference type="RuleBase" id="RU004395"/>
    </source>
</evidence>
<gene>
    <name evidence="7 10" type="primary">ispF</name>
    <name evidence="10" type="ORF">MUN76_06850</name>
</gene>
<dbReference type="CDD" id="cd00554">
    <property type="entry name" value="MECDP_synthase"/>
    <property type="match status" value="1"/>
</dbReference>
<dbReference type="Proteomes" id="UP000831775">
    <property type="component" value="Chromosome"/>
</dbReference>
<evidence type="ECO:0000256" key="5">
    <source>
        <dbReference type="ARBA" id="ARBA00023229"/>
    </source>
</evidence>
<evidence type="ECO:0000256" key="3">
    <source>
        <dbReference type="ARBA" id="ARBA00012579"/>
    </source>
</evidence>
<evidence type="ECO:0000259" key="9">
    <source>
        <dbReference type="Pfam" id="PF02542"/>
    </source>
</evidence>
<evidence type="ECO:0000313" key="10">
    <source>
        <dbReference type="EMBL" id="UOQ61670.1"/>
    </source>
</evidence>
<keyword evidence="11" id="KW-1185">Reference proteome</keyword>
<evidence type="ECO:0000256" key="1">
    <source>
        <dbReference type="ARBA" id="ARBA00000200"/>
    </source>
</evidence>
<feature type="binding site" evidence="7">
    <location>
        <position position="137"/>
    </location>
    <ligand>
        <name>4-CDP-2-C-methyl-D-erythritol 2-phosphate</name>
        <dbReference type="ChEBI" id="CHEBI:57919"/>
    </ligand>
</feature>
<sequence length="170" mass="17236">MIRVGTGVDVHAFDHGAPLWLAGLEWPGEPGLSGHSDGDAVCHAIVDALLSAAGLGDIGSMVGVDEPGAAGAASTGFVTTALARLAEHGWRPVNVSVQIVGQRPKLSPRRDEAQDLLTRVVGAPVSLGATTTDHLGFTGRGEGIAAVATALIERDAGDGPRSAPLDPDVR</sequence>
<evidence type="ECO:0000256" key="4">
    <source>
        <dbReference type="ARBA" id="ARBA00022723"/>
    </source>
</evidence>
<keyword evidence="4 7" id="KW-0479">Metal-binding</keyword>
<proteinExistence type="inferred from homology"/>
<keyword evidence="5 7" id="KW-0414">Isoprene biosynthesis</keyword>
<name>A0ABY4FZE3_9MICO</name>
<dbReference type="SUPFAM" id="SSF69765">
    <property type="entry name" value="IpsF-like"/>
    <property type="match status" value="1"/>
</dbReference>
<accession>A0ABY4FZE3</accession>
<dbReference type="InterPro" id="IPR020555">
    <property type="entry name" value="MECDP_synthase_CS"/>
</dbReference>
<dbReference type="HAMAP" id="MF_00107">
    <property type="entry name" value="IspF"/>
    <property type="match status" value="1"/>
</dbReference>
<comment type="cofactor">
    <cofactor evidence="7">
        <name>a divalent metal cation</name>
        <dbReference type="ChEBI" id="CHEBI:60240"/>
    </cofactor>
    <text evidence="7">Binds 1 divalent metal cation per subunit.</text>
</comment>
<dbReference type="EMBL" id="CP095043">
    <property type="protein sequence ID" value="UOQ61670.1"/>
    <property type="molecule type" value="Genomic_DNA"/>
</dbReference>
<keyword evidence="6 7" id="KW-0456">Lyase</keyword>
<dbReference type="NCBIfam" id="TIGR00151">
    <property type="entry name" value="ispF"/>
    <property type="match status" value="1"/>
</dbReference>
<evidence type="ECO:0000256" key="2">
    <source>
        <dbReference type="ARBA" id="ARBA00004709"/>
    </source>
</evidence>
<reference evidence="10 11" key="1">
    <citation type="submission" date="2022-04" db="EMBL/GenBank/DDBJ databases">
        <title>Leucobacter sp. isolated from rhizosphere of onion.</title>
        <authorList>
            <person name="Won M."/>
            <person name="Lee C.-M."/>
            <person name="Woen H.-Y."/>
            <person name="Kwon S.-W."/>
        </authorList>
    </citation>
    <scope>NUCLEOTIDE SEQUENCE [LARGE SCALE GENOMIC DNA]</scope>
    <source>
        <strain evidence="10 11">H25R-14</strain>
    </source>
</reference>
<organism evidence="10 11">
    <name type="scientific">Leucobacter rhizosphaerae</name>
    <dbReference type="NCBI Taxonomy" id="2932245"/>
    <lineage>
        <taxon>Bacteria</taxon>
        <taxon>Bacillati</taxon>
        <taxon>Actinomycetota</taxon>
        <taxon>Actinomycetes</taxon>
        <taxon>Micrococcales</taxon>
        <taxon>Microbacteriaceae</taxon>
        <taxon>Leucobacter</taxon>
    </lineage>
</organism>
<feature type="binding site" evidence="7">
    <location>
        <begin position="9"/>
        <end position="11"/>
    </location>
    <ligand>
        <name>4-CDP-2-C-methyl-D-erythritol 2-phosphate</name>
        <dbReference type="ChEBI" id="CHEBI:57919"/>
    </ligand>
</feature>
<dbReference type="InterPro" id="IPR003526">
    <property type="entry name" value="MECDP_synthase"/>
</dbReference>
<feature type="binding site" evidence="7">
    <location>
        <begin position="130"/>
        <end position="133"/>
    </location>
    <ligand>
        <name>4-CDP-2-C-methyl-D-erythritol 2-phosphate</name>
        <dbReference type="ChEBI" id="CHEBI:57919"/>
    </ligand>
</feature>
<feature type="domain" description="2-C-methyl-D-erythritol 2,4-cyclodiphosphate synthase" evidence="9">
    <location>
        <begin position="2"/>
        <end position="152"/>
    </location>
</feature>
<feature type="binding site" evidence="7">
    <location>
        <position position="11"/>
    </location>
    <ligand>
        <name>a divalent metal cation</name>
        <dbReference type="ChEBI" id="CHEBI:60240"/>
    </ligand>
</feature>
<dbReference type="InterPro" id="IPR036571">
    <property type="entry name" value="MECDP_synthase_sf"/>
</dbReference>
<dbReference type="GO" id="GO:0008685">
    <property type="term" value="F:2-C-methyl-D-erythritol 2,4-cyclodiphosphate synthase activity"/>
    <property type="evidence" value="ECO:0007669"/>
    <property type="project" value="UniProtKB-EC"/>
</dbReference>
<dbReference type="PANTHER" id="PTHR43181">
    <property type="entry name" value="2-C-METHYL-D-ERYTHRITOL 2,4-CYCLODIPHOSPHATE SYNTHASE, CHLOROPLASTIC"/>
    <property type="match status" value="1"/>
</dbReference>
<evidence type="ECO:0000313" key="11">
    <source>
        <dbReference type="Proteomes" id="UP000831775"/>
    </source>
</evidence>
<dbReference type="Pfam" id="PF02542">
    <property type="entry name" value="YgbB"/>
    <property type="match status" value="1"/>
</dbReference>
<comment type="caution">
    <text evidence="7">Lacks conserved residue(s) required for the propagation of feature annotation.</text>
</comment>
<dbReference type="PANTHER" id="PTHR43181:SF1">
    <property type="entry name" value="2-C-METHYL-D-ERYTHRITOL 2,4-CYCLODIPHOSPHATE SYNTHASE, CHLOROPLASTIC"/>
    <property type="match status" value="1"/>
</dbReference>
<feature type="binding site" evidence="7">
    <location>
        <position position="140"/>
    </location>
    <ligand>
        <name>4-CDP-2-C-methyl-D-erythritol 2-phosphate</name>
        <dbReference type="ChEBI" id="CHEBI:57919"/>
    </ligand>
</feature>
<feature type="binding site" evidence="7">
    <location>
        <position position="43"/>
    </location>
    <ligand>
        <name>a divalent metal cation</name>
        <dbReference type="ChEBI" id="CHEBI:60240"/>
    </ligand>
</feature>
<dbReference type="PROSITE" id="PS01350">
    <property type="entry name" value="ISPF"/>
    <property type="match status" value="1"/>
</dbReference>
<protein>
    <recommendedName>
        <fullName evidence="3 7">2-C-methyl-D-erythritol 2,4-cyclodiphosphate synthase</fullName>
        <shortName evidence="7">MECDP-synthase</shortName>
        <shortName evidence="7">MECPP-synthase</shortName>
        <shortName evidence="7">MECPS</shortName>
        <ecNumber evidence="3 7">4.6.1.12</ecNumber>
    </recommendedName>
</protein>
<comment type="pathway">
    <text evidence="2 7">Isoprenoid biosynthesis; isopentenyl diphosphate biosynthesis via DXP pathway; isopentenyl diphosphate from 1-deoxy-D-xylulose 5-phosphate: step 4/6.</text>
</comment>
<comment type="function">
    <text evidence="7">Involved in the biosynthesis of isopentenyl diphosphate (IPP) and dimethylallyl diphosphate (DMAPP), two major building blocks of isoprenoid compounds. Catalyzes the conversion of 4-diphosphocytidyl-2-C-methyl-D-erythritol 2-phosphate (CDP-ME2P) to 2-C-methyl-D-erythritol 2,4-cyclodiphosphate (ME-CPP) with a corresponding release of cytidine 5-monophosphate (CMP).</text>
</comment>
<feature type="binding site" evidence="7">
    <location>
        <begin position="35"/>
        <end position="36"/>
    </location>
    <ligand>
        <name>4-CDP-2-C-methyl-D-erythritol 2-phosphate</name>
        <dbReference type="ChEBI" id="CHEBI:57919"/>
    </ligand>
</feature>
<feature type="site" description="Transition state stabilizer" evidence="7">
    <location>
        <position position="35"/>
    </location>
</feature>
<evidence type="ECO:0000256" key="7">
    <source>
        <dbReference type="HAMAP-Rule" id="MF_00107"/>
    </source>
</evidence>